<dbReference type="InterPro" id="IPR018389">
    <property type="entry name" value="DctP_fam"/>
</dbReference>
<dbReference type="PANTHER" id="PTHR33376">
    <property type="match status" value="1"/>
</dbReference>
<proteinExistence type="predicted"/>
<dbReference type="CDD" id="cd13671">
    <property type="entry name" value="PBP2_TRAP_SBP_like_3"/>
    <property type="match status" value="1"/>
</dbReference>
<organism evidence="2 3">
    <name type="scientific">Mariniradius sediminis</name>
    <dbReference type="NCBI Taxonomy" id="2909237"/>
    <lineage>
        <taxon>Bacteria</taxon>
        <taxon>Pseudomonadati</taxon>
        <taxon>Bacteroidota</taxon>
        <taxon>Cytophagia</taxon>
        <taxon>Cytophagales</taxon>
        <taxon>Cyclobacteriaceae</taxon>
        <taxon>Mariniradius</taxon>
    </lineage>
</organism>
<accession>A0ABS9BUM7</accession>
<dbReference type="RefSeq" id="WP_234861093.1">
    <property type="nucleotide sequence ID" value="NZ_JAKEVZ010000005.1"/>
</dbReference>
<dbReference type="Pfam" id="PF03480">
    <property type="entry name" value="DctP"/>
    <property type="match status" value="1"/>
</dbReference>
<dbReference type="PANTHER" id="PTHR33376:SF2">
    <property type="entry name" value="DICARBOXYLATE-BINDING PERIPLASMIC PROTEIN"/>
    <property type="match status" value="1"/>
</dbReference>
<dbReference type="Proteomes" id="UP001201449">
    <property type="component" value="Unassembled WGS sequence"/>
</dbReference>
<dbReference type="SUPFAM" id="SSF53850">
    <property type="entry name" value="Periplasmic binding protein-like II"/>
    <property type="match status" value="1"/>
</dbReference>
<protein>
    <submittedName>
        <fullName evidence="2">TRAP transporter substrate-binding protein</fullName>
    </submittedName>
</protein>
<keyword evidence="1" id="KW-0732">Signal</keyword>
<evidence type="ECO:0000313" key="3">
    <source>
        <dbReference type="Proteomes" id="UP001201449"/>
    </source>
</evidence>
<dbReference type="NCBIfam" id="NF037995">
    <property type="entry name" value="TRAP_S1"/>
    <property type="match status" value="1"/>
</dbReference>
<dbReference type="InterPro" id="IPR038404">
    <property type="entry name" value="TRAP_DctP_sf"/>
</dbReference>
<keyword evidence="3" id="KW-1185">Reference proteome</keyword>
<reference evidence="2 3" key="1">
    <citation type="submission" date="2022-01" db="EMBL/GenBank/DDBJ databases">
        <title>Mariniradius saccharolyticus sp. nov., isolated from sediment of a river.</title>
        <authorList>
            <person name="Liu H."/>
        </authorList>
    </citation>
    <scope>NUCLEOTIDE SEQUENCE [LARGE SCALE GENOMIC DNA]</scope>
    <source>
        <strain evidence="2 3">RY-2</strain>
    </source>
</reference>
<evidence type="ECO:0000256" key="1">
    <source>
        <dbReference type="ARBA" id="ARBA00022729"/>
    </source>
</evidence>
<comment type="caution">
    <text evidence="2">The sequence shown here is derived from an EMBL/GenBank/DDBJ whole genome shotgun (WGS) entry which is preliminary data.</text>
</comment>
<sequence length="383" mass="42823">MNFKLYNINELYFSRAFIADKKMTVIAASESNAEDKRVSSPVSCVLNLVSSISRLASSFPRVVILCALLLCSLPACKGPAGVRIIKLGHGLGVTHPVHEAMEFMAQRLEEKSGGKMILKIYPNQQLGTERELVELLQIGSLGMTKVSSATLESFSPTIQVLSMPYLFRDDLHRDKVLKGEIGKKLLLESEKYWLRGLCYYDAGKRSFYTKSKPINAPEDLAGLKIRVMESNTAMNMVKSFGGSPTPVAYGELYTALQQGIVDGAENNPPSLYTSRHYEVCKFYAVNEHTAVPDVVIVSTKVWNNLDEQEQAWLQEAADESAVYQYKLWEASVEESFRELKKAGVTITYPESDGFRKAVEVMYQNLQSTQPALFEVVQKIRSTE</sequence>
<dbReference type="EMBL" id="JAKEVZ010000005">
    <property type="protein sequence ID" value="MCF1751055.1"/>
    <property type="molecule type" value="Genomic_DNA"/>
</dbReference>
<dbReference type="InterPro" id="IPR004682">
    <property type="entry name" value="TRAP_DctP"/>
</dbReference>
<evidence type="ECO:0000313" key="2">
    <source>
        <dbReference type="EMBL" id="MCF1751055.1"/>
    </source>
</evidence>
<name>A0ABS9BUM7_9BACT</name>
<dbReference type="Gene3D" id="3.40.190.170">
    <property type="entry name" value="Bacterial extracellular solute-binding protein, family 7"/>
    <property type="match status" value="1"/>
</dbReference>
<dbReference type="NCBIfam" id="TIGR00787">
    <property type="entry name" value="dctP"/>
    <property type="match status" value="1"/>
</dbReference>
<gene>
    <name evidence="2" type="ORF">L0U89_08230</name>
</gene>